<evidence type="ECO:0000256" key="2">
    <source>
        <dbReference type="PROSITE-ProRule" id="PRU00169"/>
    </source>
</evidence>
<evidence type="ECO:0000256" key="1">
    <source>
        <dbReference type="ARBA" id="ARBA00022553"/>
    </source>
</evidence>
<sequence>MPRQSSSRLDTGSAVPPEVVLAALDLAPQALVVARADGRAWLMNARARGVLGVTDPARVATWSGRLPAAGGGEGGGWVSLPRGDGTAIPCWVWSRPLPLAATGAGPTPGPDGEAGAERAVLHALWPCRVDATPPAASDHPGLDDLVAMTAHHALLGEMGGALAHQMSQPLNIIRLTAERAVLEAEQVAGPAAHRDPVADRFARLADQAENLFGMMSLVQGAPAVSGAGDLVPVDLGAVMTRATNLARGQLRAAGLKPELVMSEGMPLAWGEPITLLQAGYAVLTVLADTARGEDGTAIADHARPVRSPRGAVAARADLARALVVRVDLETAPPGRLVIDLARDLTLEGRAALIPVAPDLSVSRRVVLAAVALAPLGGHLWMLVDDQGALRGVRLDLARVSSGEAGDGTLDADADGAAPAAVGDGRVRVLLAEDEIEAAAEIAEYLRDLDYAVTMVEDAQAGLRALDEGVFDVIVSDVSMPGGGAATLLRAVEAGHPDLAVILVSGLALDHDDTRADLADMADAVLRKPFGLGQLRETLERVLAG</sequence>
<proteinExistence type="predicted"/>
<dbReference type="RefSeq" id="WP_184042757.1">
    <property type="nucleotide sequence ID" value="NZ_JACIGK010000004.1"/>
</dbReference>
<keyword evidence="5" id="KW-1185">Reference proteome</keyword>
<reference evidence="4 5" key="1">
    <citation type="submission" date="2020-08" db="EMBL/GenBank/DDBJ databases">
        <title>Genome sequencing of Purple Non-Sulfur Bacteria from various extreme environments.</title>
        <authorList>
            <person name="Mayer M."/>
        </authorList>
    </citation>
    <scope>NUCLEOTIDE SEQUENCE [LARGE SCALE GENOMIC DNA]</scope>
    <source>
        <strain evidence="4 5">JA131</strain>
    </source>
</reference>
<dbReference type="SMART" id="SM00448">
    <property type="entry name" value="REC"/>
    <property type="match status" value="1"/>
</dbReference>
<dbReference type="InterPro" id="IPR011006">
    <property type="entry name" value="CheY-like_superfamily"/>
</dbReference>
<organism evidence="4 5">
    <name type="scientific">Roseospira visakhapatnamensis</name>
    <dbReference type="NCBI Taxonomy" id="390880"/>
    <lineage>
        <taxon>Bacteria</taxon>
        <taxon>Pseudomonadati</taxon>
        <taxon>Pseudomonadota</taxon>
        <taxon>Alphaproteobacteria</taxon>
        <taxon>Rhodospirillales</taxon>
        <taxon>Rhodospirillaceae</taxon>
        <taxon>Roseospira</taxon>
    </lineage>
</organism>
<feature type="modified residue" description="4-aspartylphosphate" evidence="2">
    <location>
        <position position="476"/>
    </location>
</feature>
<dbReference type="InterPro" id="IPR050595">
    <property type="entry name" value="Bact_response_regulator"/>
</dbReference>
<dbReference type="SUPFAM" id="SSF52172">
    <property type="entry name" value="CheY-like"/>
    <property type="match status" value="1"/>
</dbReference>
<accession>A0A7W6RBL0</accession>
<evidence type="ECO:0000259" key="3">
    <source>
        <dbReference type="PROSITE" id="PS50110"/>
    </source>
</evidence>
<evidence type="ECO:0000313" key="5">
    <source>
        <dbReference type="Proteomes" id="UP000554286"/>
    </source>
</evidence>
<dbReference type="PROSITE" id="PS50110">
    <property type="entry name" value="RESPONSE_REGULATORY"/>
    <property type="match status" value="1"/>
</dbReference>
<feature type="domain" description="Response regulatory" evidence="3">
    <location>
        <begin position="427"/>
        <end position="542"/>
    </location>
</feature>
<dbReference type="Proteomes" id="UP000554286">
    <property type="component" value="Unassembled WGS sequence"/>
</dbReference>
<comment type="caution">
    <text evidence="4">The sequence shown here is derived from an EMBL/GenBank/DDBJ whole genome shotgun (WGS) entry which is preliminary data.</text>
</comment>
<dbReference type="PANTHER" id="PTHR44591">
    <property type="entry name" value="STRESS RESPONSE REGULATOR PROTEIN 1"/>
    <property type="match status" value="1"/>
</dbReference>
<dbReference type="AlphaFoldDB" id="A0A7W6RBL0"/>
<evidence type="ECO:0000313" key="4">
    <source>
        <dbReference type="EMBL" id="MBB4265126.1"/>
    </source>
</evidence>
<dbReference type="Gene3D" id="3.40.50.2300">
    <property type="match status" value="1"/>
</dbReference>
<name>A0A7W6RBL0_9PROT</name>
<dbReference type="GO" id="GO:0000160">
    <property type="term" value="P:phosphorelay signal transduction system"/>
    <property type="evidence" value="ECO:0007669"/>
    <property type="project" value="InterPro"/>
</dbReference>
<dbReference type="Pfam" id="PF00072">
    <property type="entry name" value="Response_reg"/>
    <property type="match status" value="1"/>
</dbReference>
<dbReference type="InterPro" id="IPR001789">
    <property type="entry name" value="Sig_transdc_resp-reg_receiver"/>
</dbReference>
<dbReference type="EMBL" id="JACIGK010000004">
    <property type="protein sequence ID" value="MBB4265126.1"/>
    <property type="molecule type" value="Genomic_DNA"/>
</dbReference>
<dbReference type="PANTHER" id="PTHR44591:SF3">
    <property type="entry name" value="RESPONSE REGULATORY DOMAIN-CONTAINING PROTEIN"/>
    <property type="match status" value="1"/>
</dbReference>
<keyword evidence="1 2" id="KW-0597">Phosphoprotein</keyword>
<gene>
    <name evidence="4" type="ORF">GGD89_000741</name>
</gene>
<protein>
    <submittedName>
        <fullName evidence="4">CheY-like chemotaxis protein</fullName>
    </submittedName>
</protein>